<dbReference type="Proteomes" id="UP000540787">
    <property type="component" value="Unassembled WGS sequence"/>
</dbReference>
<evidence type="ECO:0000259" key="1">
    <source>
        <dbReference type="Pfam" id="PF13569"/>
    </source>
</evidence>
<dbReference type="AlphaFoldDB" id="A0A7X0CGY1"/>
<evidence type="ECO:0000313" key="3">
    <source>
        <dbReference type="Proteomes" id="UP000540787"/>
    </source>
</evidence>
<proteinExistence type="predicted"/>
<gene>
    <name evidence="2" type="ORF">HD842_004677</name>
</gene>
<dbReference type="RefSeq" id="WP_183558320.1">
    <property type="nucleotide sequence ID" value="NZ_JACHBX010000006.1"/>
</dbReference>
<dbReference type="EMBL" id="JACHBX010000006">
    <property type="protein sequence ID" value="MBB6136499.1"/>
    <property type="molecule type" value="Genomic_DNA"/>
</dbReference>
<feature type="domain" description="DUF4132" evidence="1">
    <location>
        <begin position="912"/>
        <end position="1107"/>
    </location>
</feature>
<keyword evidence="3" id="KW-1185">Reference proteome</keyword>
<accession>A0A7X0CGY1</accession>
<dbReference type="InterPro" id="IPR025406">
    <property type="entry name" value="DUF4132"/>
</dbReference>
<dbReference type="Pfam" id="PF13569">
    <property type="entry name" value="DUF4132"/>
    <property type="match status" value="1"/>
</dbReference>
<evidence type="ECO:0000313" key="2">
    <source>
        <dbReference type="EMBL" id="MBB6136499.1"/>
    </source>
</evidence>
<protein>
    <recommendedName>
        <fullName evidence="1">DUF4132 domain-containing protein</fullName>
    </recommendedName>
</protein>
<name>A0A7X0CGY1_9BURK</name>
<organism evidence="2 3">
    <name type="scientific">Massilia aurea</name>
    <dbReference type="NCBI Taxonomy" id="373040"/>
    <lineage>
        <taxon>Bacteria</taxon>
        <taxon>Pseudomonadati</taxon>
        <taxon>Pseudomonadota</taxon>
        <taxon>Betaproteobacteria</taxon>
        <taxon>Burkholderiales</taxon>
        <taxon>Oxalobacteraceae</taxon>
        <taxon>Telluria group</taxon>
        <taxon>Massilia</taxon>
    </lineage>
</organism>
<reference evidence="2 3" key="1">
    <citation type="submission" date="2020-08" db="EMBL/GenBank/DDBJ databases">
        <title>The Agave Microbiome: Exploring the role of microbial communities in plant adaptations to desert environments.</title>
        <authorList>
            <person name="Partida-Martinez L.P."/>
        </authorList>
    </citation>
    <scope>NUCLEOTIDE SEQUENCE [LARGE SCALE GENOMIC DNA]</scope>
    <source>
        <strain evidence="2 3">AT3.2</strain>
    </source>
</reference>
<sequence>MKYTDHPTGDGADFSLDVAPWAAYDTPLLLDDPADKTRALAMATRRHPQPVGAVDEHSNWQTVRALVGAVQSPDFDGSDPDLRADFEAAWRTLAESTPGGTPQSDAVLMALCVERHSMERNDFGVPFVDGLVARRGLLYVIEAQLAAMRYTIEEDWATKLVALVHRASATRSDDGADPMTDAQWRLRTQLAAAPQAVYDACAARVNAVIAGLAPACQIALALQFPDLPEMTHDVLERLCASDNEPVDAVHYLQLTATSDAALAQARAVDIDSYGTLWDWAGMTSTIVLEHGVDAVRWLAPGAAHDAAGDALTRIGTPEAIDALAAVAGKSKRALARLTTATGRWPAAAMTALARRISAQGGNSKQQSLLQPALVALVQRYPALPAALRPWLDPAAHAVLDAIGARLAGPVDAAAAHDLPPVLANIPWLQPRKKAAISLQLAPLPLTPVERWDDGEKAVILAPDAWTERRYQQELGSVEARAEGLGFERGKNTPEFHPSFKAACKAIEAGNATELVAAWDAMMTEKKKNPRWQRMWFGGNAAARLPAALGIPLWNAAAAEVACHGTLYVAATWGLPALPGVLARISSTPSEHLGIALHFGAVELGPVAARAFARVNSLRATGREWLGRFPEHAACALIAPALGKPSEARDCAAASLRYLAGSGHLALIESVAGRYDQPGVMQALRAMLDENPLDRYPAKRPALPAFWQPAGWRRPLLHSGKPLPDASLDALGTMMMFPITDGVYAGLHQVKAACTAQSLADFAWDCFASWLNASAPSRDNWALLSLGALGNDDTARKLTPFLRTWPSEGAAARAMTGLTVLAAIGSDVALMFLNGIAQKAKSRPLQDKARDKIADVAEARGLTPEELEDRITPDLGLDADGSLLLDFGPRAFKVGFDEALKPFVREWHDSAPGKRLPDLPKPKQTDDALLAGPAIERFKLLKKDARTIASQQVLRLELAMCTRRRWSTDVFAQCIAGHPLVRHLVRRLVWGVYAMPLEAIDEGHGGALRACFCVDENGAYVTAGDDPFTVPEGAEIRIGLPHALDLSAEQVAGFGQLLADYELLQPFPQLGRATHALTADERSANKLLRWKDVRVATGKVLGLSHIGWRRGSSEDGGIISTCGKDADGGRTLELTFAPGLFAGMLDEEPEQTLGEVTLGRAGRSGWGQDASLATFDTLDPIAASELIRDMEHLCA</sequence>
<comment type="caution">
    <text evidence="2">The sequence shown here is derived from an EMBL/GenBank/DDBJ whole genome shotgun (WGS) entry which is preliminary data.</text>
</comment>